<dbReference type="Proteomes" id="UP001168877">
    <property type="component" value="Unassembled WGS sequence"/>
</dbReference>
<feature type="coiled-coil region" evidence="3">
    <location>
        <begin position="175"/>
        <end position="202"/>
    </location>
</feature>
<protein>
    <recommendedName>
        <fullName evidence="5">Phytocyanin domain-containing protein</fullName>
    </recommendedName>
</protein>
<comment type="caution">
    <text evidence="6">The sequence shown here is derived from an EMBL/GenBank/DDBJ whole genome shotgun (WGS) entry which is preliminary data.</text>
</comment>
<dbReference type="Gene3D" id="3.40.640.10">
    <property type="entry name" value="Type I PLP-dependent aspartate aminotransferase-like (Major domain)"/>
    <property type="match status" value="1"/>
</dbReference>
<evidence type="ECO:0000256" key="2">
    <source>
        <dbReference type="ARBA" id="ARBA00023180"/>
    </source>
</evidence>
<dbReference type="FunFam" id="2.60.40.420:FF:000034">
    <property type="entry name" value="Cupredoxin superfamily protein"/>
    <property type="match status" value="1"/>
</dbReference>
<keyword evidence="7" id="KW-1185">Reference proteome</keyword>
<dbReference type="PANTHER" id="PTHR14237:SF14">
    <property type="entry name" value="PYRIDOXAL PHOSPHATE (PLP)-DEPENDENT TRANSFERASES SUPERFAMILY PROTEIN"/>
    <property type="match status" value="1"/>
</dbReference>
<evidence type="ECO:0000256" key="1">
    <source>
        <dbReference type="ARBA" id="ARBA00023157"/>
    </source>
</evidence>
<dbReference type="CDD" id="cd04216">
    <property type="entry name" value="Phytocyanin"/>
    <property type="match status" value="1"/>
</dbReference>
<reference evidence="6" key="2">
    <citation type="submission" date="2023-06" db="EMBL/GenBank/DDBJ databases">
        <authorList>
            <person name="Swenson N.G."/>
            <person name="Wegrzyn J.L."/>
            <person name="Mcevoy S.L."/>
        </authorList>
    </citation>
    <scope>NUCLEOTIDE SEQUENCE</scope>
    <source>
        <strain evidence="6">NS2018</strain>
        <tissue evidence="6">Leaf</tissue>
    </source>
</reference>
<dbReference type="Pfam" id="PF02298">
    <property type="entry name" value="Cu_bind_like"/>
    <property type="match status" value="1"/>
</dbReference>
<dbReference type="Gene3D" id="2.60.40.420">
    <property type="entry name" value="Cupredoxins - blue copper proteins"/>
    <property type="match status" value="1"/>
</dbReference>
<dbReference type="InterPro" id="IPR008972">
    <property type="entry name" value="Cupredoxin"/>
</dbReference>
<reference evidence="6" key="1">
    <citation type="journal article" date="2022" name="Plant J.">
        <title>Strategies of tolerance reflected in two North American maple genomes.</title>
        <authorList>
            <person name="McEvoy S.L."/>
            <person name="Sezen U.U."/>
            <person name="Trouern-Trend A."/>
            <person name="McMahon S.M."/>
            <person name="Schaberg P.G."/>
            <person name="Yang J."/>
            <person name="Wegrzyn J.L."/>
            <person name="Swenson N.G."/>
        </authorList>
    </citation>
    <scope>NUCLEOTIDE SEQUENCE</scope>
    <source>
        <strain evidence="6">NS2018</strain>
    </source>
</reference>
<keyword evidence="1" id="KW-1015">Disulfide bond</keyword>
<keyword evidence="3" id="KW-0175">Coiled coil</keyword>
<dbReference type="GO" id="GO:0009055">
    <property type="term" value="F:electron transfer activity"/>
    <property type="evidence" value="ECO:0007669"/>
    <property type="project" value="InterPro"/>
</dbReference>
<keyword evidence="2" id="KW-0325">Glycoprotein</keyword>
<evidence type="ECO:0000256" key="3">
    <source>
        <dbReference type="SAM" id="Coils"/>
    </source>
</evidence>
<evidence type="ECO:0000259" key="5">
    <source>
        <dbReference type="PROSITE" id="PS51485"/>
    </source>
</evidence>
<feature type="region of interest" description="Disordered" evidence="4">
    <location>
        <begin position="479"/>
        <end position="511"/>
    </location>
</feature>
<dbReference type="InterPro" id="IPR003245">
    <property type="entry name" value="Phytocyanin_dom"/>
</dbReference>
<dbReference type="PROSITE" id="PS51485">
    <property type="entry name" value="PHYTOCYANIN"/>
    <property type="match status" value="1"/>
</dbReference>
<organism evidence="6 7">
    <name type="scientific">Acer saccharum</name>
    <name type="common">Sugar maple</name>
    <dbReference type="NCBI Taxonomy" id="4024"/>
    <lineage>
        <taxon>Eukaryota</taxon>
        <taxon>Viridiplantae</taxon>
        <taxon>Streptophyta</taxon>
        <taxon>Embryophyta</taxon>
        <taxon>Tracheophyta</taxon>
        <taxon>Spermatophyta</taxon>
        <taxon>Magnoliopsida</taxon>
        <taxon>eudicotyledons</taxon>
        <taxon>Gunneridae</taxon>
        <taxon>Pentapetalae</taxon>
        <taxon>rosids</taxon>
        <taxon>malvids</taxon>
        <taxon>Sapindales</taxon>
        <taxon>Sapindaceae</taxon>
        <taxon>Hippocastanoideae</taxon>
        <taxon>Acereae</taxon>
        <taxon>Acer</taxon>
    </lineage>
</organism>
<dbReference type="SUPFAM" id="SSF49503">
    <property type="entry name" value="Cupredoxins"/>
    <property type="match status" value="1"/>
</dbReference>
<dbReference type="PANTHER" id="PTHR14237">
    <property type="entry name" value="MOLYBDOPTERIN COFACTOR SULFURASE MOSC"/>
    <property type="match status" value="1"/>
</dbReference>
<proteinExistence type="predicted"/>
<dbReference type="EMBL" id="JAUESC010000004">
    <property type="protein sequence ID" value="KAK0598682.1"/>
    <property type="molecule type" value="Genomic_DNA"/>
</dbReference>
<evidence type="ECO:0000313" key="6">
    <source>
        <dbReference type="EMBL" id="KAK0598682.1"/>
    </source>
</evidence>
<sequence>MLPKGIGEIRYDHTCVDAARTYGVPPSKHGRRAKKGITSNNCHLSLFKQANNCLSLLAAQGLFNQAQVEQAEGLFKQAQGEQAEGLFEQARSLFKQTFDLLKKTRDEIAHEQALGLFKQAQAQEQAQDLLKQAQGLLKQAWVEQAQGEKAKGLLELKLCLFKLADAQDLLKQAMVEQANGMLKQAKGKLEQSEDLFKQAQGLLKQAQGLDSHFRDLENVYSAWFKWPTLKLCSTDLRKQISNKKRRRKDSAVGLFVFPVQSRVTGVKYSYQWMALAQQNNWHVLLDARSLGPKDMDSLGLSLFRPDFIITSFYRVFGDSVDDLDRLVGVQDDDVVEKPSETRPMSQLPAFSGAYTSAQVKDVFETELDHDNSSDRDGTSTILEKGNLLKLNMIIIIKFQKQKASPVVQNPADYVAPVQLGDVPPSDVSPYFTAATANQNRLVSLVTEYYQANPAEHQDVVGCKGAPEFPGCMMPQAPGSSFLMPGSSGPEQDPSSLVLPQQPSQQDPKASVLGKRWKPNGPLVNLFILASLLLVPEVHAQTIHIVGARSGWNSSLSHIKLWAENKTFHVGDSLVFIYEPPLSVLVVNREAYHSCNTQDYIAMYYDGQTNLELRNLGPQYFIGGKNYCKTGVKLEINVLPELPS</sequence>
<feature type="compositionally biased region" description="Low complexity" evidence="4">
    <location>
        <begin position="491"/>
        <end position="507"/>
    </location>
</feature>
<dbReference type="InterPro" id="IPR015421">
    <property type="entry name" value="PyrdxlP-dep_Trfase_major"/>
</dbReference>
<dbReference type="AlphaFoldDB" id="A0AA39SYE4"/>
<name>A0AA39SYE4_ACESA</name>
<evidence type="ECO:0000256" key="4">
    <source>
        <dbReference type="SAM" id="MobiDB-lite"/>
    </source>
</evidence>
<evidence type="ECO:0000313" key="7">
    <source>
        <dbReference type="Proteomes" id="UP001168877"/>
    </source>
</evidence>
<gene>
    <name evidence="6" type="ORF">LWI29_036974</name>
</gene>
<accession>A0AA39SYE4</accession>
<feature type="domain" description="Phytocyanin" evidence="5">
    <location>
        <begin position="541"/>
        <end position="639"/>
    </location>
</feature>